<evidence type="ECO:0000256" key="15">
    <source>
        <dbReference type="RuleBase" id="RU004011"/>
    </source>
</evidence>
<reference evidence="19" key="1">
    <citation type="journal article" date="2023" name="Arch. Microbiol.">
        <title>Desulfoferula mesophilus gen. nov. sp. nov., a mesophilic sulfate-reducing bacterium isolated from a brackish lake sediment.</title>
        <authorList>
            <person name="Watanabe T."/>
            <person name="Yabe T."/>
            <person name="Tsuji J.M."/>
            <person name="Fukui M."/>
        </authorList>
    </citation>
    <scope>NUCLEOTIDE SEQUENCE [LARGE SCALE GENOMIC DNA]</scope>
    <source>
        <strain evidence="19">12FAK</strain>
    </source>
</reference>
<keyword evidence="5 13" id="KW-0597">Phosphoprotein</keyword>
<dbReference type="GO" id="GO:0006241">
    <property type="term" value="P:CTP biosynthetic process"/>
    <property type="evidence" value="ECO:0007669"/>
    <property type="project" value="UniProtKB-UniRule"/>
</dbReference>
<dbReference type="EMBL" id="AP028679">
    <property type="protein sequence ID" value="BEQ13328.1"/>
    <property type="molecule type" value="Genomic_DNA"/>
</dbReference>
<dbReference type="InterPro" id="IPR023005">
    <property type="entry name" value="Nucleoside_diP_kinase_AS"/>
</dbReference>
<evidence type="ECO:0000256" key="12">
    <source>
        <dbReference type="ARBA" id="ARBA00023080"/>
    </source>
</evidence>
<keyword evidence="11 13" id="KW-0460">Magnesium</keyword>
<evidence type="ECO:0000256" key="4">
    <source>
        <dbReference type="ARBA" id="ARBA00017632"/>
    </source>
</evidence>
<comment type="subcellular location">
    <subcellularLocation>
        <location evidence="13">Cytoplasm</location>
    </subcellularLocation>
</comment>
<evidence type="ECO:0000256" key="8">
    <source>
        <dbReference type="ARBA" id="ARBA00022741"/>
    </source>
</evidence>
<feature type="binding site" evidence="13 14">
    <location>
        <position position="102"/>
    </location>
    <ligand>
        <name>ATP</name>
        <dbReference type="ChEBI" id="CHEBI:30616"/>
    </ligand>
</feature>
<organism evidence="18 19">
    <name type="scientific">Desulfoferula mesophila</name>
    <dbReference type="NCBI Taxonomy" id="3058419"/>
    <lineage>
        <taxon>Bacteria</taxon>
        <taxon>Pseudomonadati</taxon>
        <taxon>Thermodesulfobacteriota</taxon>
        <taxon>Desulfarculia</taxon>
        <taxon>Desulfarculales</taxon>
        <taxon>Desulfarculaceae</taxon>
        <taxon>Desulfoferula</taxon>
    </lineage>
</organism>
<dbReference type="Proteomes" id="UP001366166">
    <property type="component" value="Chromosome"/>
</dbReference>
<evidence type="ECO:0000256" key="3">
    <source>
        <dbReference type="ARBA" id="ARBA00012966"/>
    </source>
</evidence>
<keyword evidence="10 13" id="KW-0067">ATP-binding</keyword>
<dbReference type="GO" id="GO:0006228">
    <property type="term" value="P:UTP biosynthetic process"/>
    <property type="evidence" value="ECO:0007669"/>
    <property type="project" value="UniProtKB-UniRule"/>
</dbReference>
<evidence type="ECO:0000256" key="13">
    <source>
        <dbReference type="HAMAP-Rule" id="MF_00451"/>
    </source>
</evidence>
<comment type="subunit">
    <text evidence="13">Homotetramer.</text>
</comment>
<evidence type="ECO:0000256" key="5">
    <source>
        <dbReference type="ARBA" id="ARBA00022553"/>
    </source>
</evidence>
<keyword evidence="13" id="KW-0963">Cytoplasm</keyword>
<evidence type="ECO:0000313" key="18">
    <source>
        <dbReference type="EMBL" id="BEQ13328.1"/>
    </source>
</evidence>
<gene>
    <name evidence="13" type="primary">ndk</name>
    <name evidence="18" type="ORF">FAK_03940</name>
</gene>
<evidence type="ECO:0000313" key="19">
    <source>
        <dbReference type="Proteomes" id="UP001366166"/>
    </source>
</evidence>
<dbReference type="AlphaFoldDB" id="A0AAU9E861"/>
<dbReference type="InterPro" id="IPR001564">
    <property type="entry name" value="Nucleoside_diP_kinase"/>
</dbReference>
<keyword evidence="6 13" id="KW-0808">Transferase</keyword>
<dbReference type="Pfam" id="PF00334">
    <property type="entry name" value="NDK"/>
    <property type="match status" value="1"/>
</dbReference>
<dbReference type="Gene3D" id="3.30.70.141">
    <property type="entry name" value="Nucleoside diphosphate kinase-like domain"/>
    <property type="match status" value="1"/>
</dbReference>
<dbReference type="PANTHER" id="PTHR11349">
    <property type="entry name" value="NUCLEOSIDE DIPHOSPHATE KINASE"/>
    <property type="match status" value="1"/>
</dbReference>
<dbReference type="CDD" id="cd04413">
    <property type="entry name" value="NDPk_I"/>
    <property type="match status" value="1"/>
</dbReference>
<dbReference type="KEGG" id="dmp:FAK_03940"/>
<dbReference type="EC" id="2.7.4.6" evidence="3 13"/>
<comment type="similarity">
    <text evidence="2 13 14 15">Belongs to the NDK family.</text>
</comment>
<dbReference type="PROSITE" id="PS51374">
    <property type="entry name" value="NDPK_LIKE"/>
    <property type="match status" value="1"/>
</dbReference>
<comment type="function">
    <text evidence="13">Major role in the synthesis of nucleoside triphosphates other than ATP. The ATP gamma phosphate is transferred to the NDP beta phosphate via a ping-pong mechanism, using a phosphorylated active-site intermediate.</text>
</comment>
<dbReference type="FunFam" id="3.30.70.141:FF:000003">
    <property type="entry name" value="Nucleoside diphosphate kinase"/>
    <property type="match status" value="1"/>
</dbReference>
<dbReference type="NCBIfam" id="NF001908">
    <property type="entry name" value="PRK00668.1"/>
    <property type="match status" value="1"/>
</dbReference>
<feature type="domain" description="Nucleoside diphosphate kinase-like" evidence="17">
    <location>
        <begin position="1"/>
        <end position="138"/>
    </location>
</feature>
<dbReference type="InterPro" id="IPR036850">
    <property type="entry name" value="NDK-like_dom_sf"/>
</dbReference>
<dbReference type="HAMAP" id="MF_00451">
    <property type="entry name" value="NDP_kinase"/>
    <property type="match status" value="1"/>
</dbReference>
<dbReference type="SMART" id="SM00562">
    <property type="entry name" value="NDK"/>
    <property type="match status" value="1"/>
</dbReference>
<dbReference type="PROSITE" id="PS00469">
    <property type="entry name" value="NDPK"/>
    <property type="match status" value="1"/>
</dbReference>
<evidence type="ECO:0000256" key="2">
    <source>
        <dbReference type="ARBA" id="ARBA00008142"/>
    </source>
</evidence>
<feature type="binding site" evidence="13 14">
    <location>
        <position position="85"/>
    </location>
    <ligand>
        <name>ATP</name>
        <dbReference type="ChEBI" id="CHEBI:30616"/>
    </ligand>
</feature>
<feature type="binding site" evidence="13 14">
    <location>
        <position position="9"/>
    </location>
    <ligand>
        <name>ATP</name>
        <dbReference type="ChEBI" id="CHEBI:30616"/>
    </ligand>
</feature>
<dbReference type="GO" id="GO:0004550">
    <property type="term" value="F:nucleoside diphosphate kinase activity"/>
    <property type="evidence" value="ECO:0007669"/>
    <property type="project" value="UniProtKB-UniRule"/>
</dbReference>
<evidence type="ECO:0000256" key="6">
    <source>
        <dbReference type="ARBA" id="ARBA00022679"/>
    </source>
</evidence>
<feature type="binding site" evidence="13 14">
    <location>
        <position position="112"/>
    </location>
    <ligand>
        <name>ATP</name>
        <dbReference type="ChEBI" id="CHEBI:30616"/>
    </ligand>
</feature>
<dbReference type="GO" id="GO:0006183">
    <property type="term" value="P:GTP biosynthetic process"/>
    <property type="evidence" value="ECO:0007669"/>
    <property type="project" value="UniProtKB-UniRule"/>
</dbReference>
<feature type="binding site" evidence="13 14">
    <location>
        <position position="57"/>
    </location>
    <ligand>
        <name>ATP</name>
        <dbReference type="ChEBI" id="CHEBI:30616"/>
    </ligand>
</feature>
<keyword evidence="12 13" id="KW-0546">Nucleotide metabolism</keyword>
<evidence type="ECO:0000256" key="7">
    <source>
        <dbReference type="ARBA" id="ARBA00022723"/>
    </source>
</evidence>
<comment type="catalytic activity">
    <reaction evidence="13">
        <text>a ribonucleoside 5'-diphosphate + ATP = a ribonucleoside 5'-triphosphate + ADP</text>
        <dbReference type="Rhea" id="RHEA:18113"/>
        <dbReference type="ChEBI" id="CHEBI:30616"/>
        <dbReference type="ChEBI" id="CHEBI:57930"/>
        <dbReference type="ChEBI" id="CHEBI:61557"/>
        <dbReference type="ChEBI" id="CHEBI:456216"/>
        <dbReference type="EC" id="2.7.4.6"/>
    </reaction>
</comment>
<proteinExistence type="inferred from homology"/>
<dbReference type="InterPro" id="IPR034907">
    <property type="entry name" value="NDK-like_dom"/>
</dbReference>
<evidence type="ECO:0000256" key="1">
    <source>
        <dbReference type="ARBA" id="ARBA00001946"/>
    </source>
</evidence>
<keyword evidence="7 13" id="KW-0479">Metal-binding</keyword>
<dbReference type="GO" id="GO:0005737">
    <property type="term" value="C:cytoplasm"/>
    <property type="evidence" value="ECO:0007669"/>
    <property type="project" value="UniProtKB-SubCell"/>
</dbReference>
<keyword evidence="19" id="KW-1185">Reference proteome</keyword>
<evidence type="ECO:0000256" key="9">
    <source>
        <dbReference type="ARBA" id="ARBA00022777"/>
    </source>
</evidence>
<accession>A0AAU9E861</accession>
<sequence length="154" mass="16868">MERTLILIKPDAMARGLAGTVLSRFEAKGLKIAGVKMIQLDEALLKAHYSHLADKPFFPTICEFMSRTPVIALCLEGLEAVEVCRSLCGVTNSRKAAPGTIRGDLGMSMQANLVHASDSVETAKAEVARFFKDEELFGYEQPVINFLYASDERG</sequence>
<comment type="catalytic activity">
    <reaction evidence="13 16">
        <text>a 2'-deoxyribonucleoside 5'-diphosphate + ATP = a 2'-deoxyribonucleoside 5'-triphosphate + ADP</text>
        <dbReference type="Rhea" id="RHEA:44640"/>
        <dbReference type="ChEBI" id="CHEBI:30616"/>
        <dbReference type="ChEBI" id="CHEBI:61560"/>
        <dbReference type="ChEBI" id="CHEBI:73316"/>
        <dbReference type="ChEBI" id="CHEBI:456216"/>
        <dbReference type="EC" id="2.7.4.6"/>
    </reaction>
</comment>
<evidence type="ECO:0000256" key="16">
    <source>
        <dbReference type="RuleBase" id="RU004013"/>
    </source>
</evidence>
<comment type="cofactor">
    <cofactor evidence="1 13">
        <name>Mg(2+)</name>
        <dbReference type="ChEBI" id="CHEBI:18420"/>
    </cofactor>
</comment>
<evidence type="ECO:0000256" key="11">
    <source>
        <dbReference type="ARBA" id="ARBA00022842"/>
    </source>
</evidence>
<dbReference type="PRINTS" id="PR01243">
    <property type="entry name" value="NUCDPKINASE"/>
</dbReference>
<feature type="binding site" evidence="13 14">
    <location>
        <position position="91"/>
    </location>
    <ligand>
        <name>ATP</name>
        <dbReference type="ChEBI" id="CHEBI:30616"/>
    </ligand>
</feature>
<dbReference type="SUPFAM" id="SSF54919">
    <property type="entry name" value="Nucleoside diphosphate kinase, NDK"/>
    <property type="match status" value="1"/>
</dbReference>
<feature type="active site" description="Pros-phosphohistidine intermediate" evidence="13 14">
    <location>
        <position position="115"/>
    </location>
</feature>
<protein>
    <recommendedName>
        <fullName evidence="4 13">Nucleoside diphosphate kinase</fullName>
        <shortName evidence="13">NDK</shortName>
        <shortName evidence="13">NDP kinase</shortName>
        <ecNumber evidence="3 13">2.7.4.6</ecNumber>
    </recommendedName>
    <alternativeName>
        <fullName evidence="13">Nucleoside-2-P kinase</fullName>
    </alternativeName>
</protein>
<evidence type="ECO:0000256" key="10">
    <source>
        <dbReference type="ARBA" id="ARBA00022840"/>
    </source>
</evidence>
<evidence type="ECO:0000259" key="17">
    <source>
        <dbReference type="SMART" id="SM00562"/>
    </source>
</evidence>
<dbReference type="GO" id="GO:0046872">
    <property type="term" value="F:metal ion binding"/>
    <property type="evidence" value="ECO:0007669"/>
    <property type="project" value="UniProtKB-KW"/>
</dbReference>
<keyword evidence="8 13" id="KW-0547">Nucleotide-binding</keyword>
<evidence type="ECO:0000256" key="14">
    <source>
        <dbReference type="PROSITE-ProRule" id="PRU00706"/>
    </source>
</evidence>
<keyword evidence="9 13" id="KW-0418">Kinase</keyword>
<name>A0AAU9E861_9BACT</name>
<dbReference type="GO" id="GO:0005524">
    <property type="term" value="F:ATP binding"/>
    <property type="evidence" value="ECO:0007669"/>
    <property type="project" value="UniProtKB-UniRule"/>
</dbReference>